<dbReference type="RefSeq" id="WP_126294985.1">
    <property type="nucleotide sequence ID" value="NZ_JAXUAO010000042.1"/>
</dbReference>
<organism evidence="1 2">
    <name type="scientific">Lysinibacillus telephonicus</name>
    <dbReference type="NCBI Taxonomy" id="1714840"/>
    <lineage>
        <taxon>Bacteria</taxon>
        <taxon>Bacillati</taxon>
        <taxon>Bacillota</taxon>
        <taxon>Bacilli</taxon>
        <taxon>Bacillales</taxon>
        <taxon>Bacillaceae</taxon>
        <taxon>Lysinibacillus</taxon>
    </lineage>
</organism>
<protein>
    <submittedName>
        <fullName evidence="1">Uncharacterized protein</fullName>
    </submittedName>
</protein>
<evidence type="ECO:0000313" key="2">
    <source>
        <dbReference type="Proteomes" id="UP000276349"/>
    </source>
</evidence>
<sequence>MTVKFSKARIANSNRYKSKQDIVNAILKDDELYTIAEVDSALEAFYGREKTKNEDGNPFIKKEYEDITKKELEAYLQDKSINYSEAKDKKSLYALYLQTFEKQEG</sequence>
<keyword evidence="2" id="KW-1185">Reference proteome</keyword>
<proteinExistence type="predicted"/>
<dbReference type="EMBL" id="RXNR01000039">
    <property type="protein sequence ID" value="RTQ91607.1"/>
    <property type="molecule type" value="Genomic_DNA"/>
</dbReference>
<reference evidence="1 2" key="1">
    <citation type="submission" date="2018-12" db="EMBL/GenBank/DDBJ databases">
        <authorList>
            <person name="Yu L."/>
        </authorList>
    </citation>
    <scope>NUCLEOTIDE SEQUENCE [LARGE SCALE GENOMIC DNA]</scope>
    <source>
        <strain evidence="1 2">S5H2222</strain>
    </source>
</reference>
<dbReference type="Proteomes" id="UP000276349">
    <property type="component" value="Unassembled WGS sequence"/>
</dbReference>
<dbReference type="AlphaFoldDB" id="A0A431UQG6"/>
<comment type="caution">
    <text evidence="1">The sequence shown here is derived from an EMBL/GenBank/DDBJ whole genome shotgun (WGS) entry which is preliminary data.</text>
</comment>
<gene>
    <name evidence="1" type="ORF">EKG35_13270</name>
</gene>
<name>A0A431UQG6_9BACI</name>
<evidence type="ECO:0000313" key="1">
    <source>
        <dbReference type="EMBL" id="RTQ91607.1"/>
    </source>
</evidence>
<accession>A0A431UQG6</accession>